<organism evidence="1 2">
    <name type="scientific">Paenibacillus medicaginis</name>
    <dbReference type="NCBI Taxonomy" id="1470560"/>
    <lineage>
        <taxon>Bacteria</taxon>
        <taxon>Bacillati</taxon>
        <taxon>Bacillota</taxon>
        <taxon>Bacilli</taxon>
        <taxon>Bacillales</taxon>
        <taxon>Paenibacillaceae</taxon>
        <taxon>Paenibacillus</taxon>
    </lineage>
</organism>
<dbReference type="EMBL" id="JBHIRY010000001">
    <property type="protein sequence ID" value="MFB5758968.1"/>
    <property type="molecule type" value="Genomic_DNA"/>
</dbReference>
<sequence length="176" mass="21061">MAQVICKHCKNKDEKTFMVKGIHPKGYIHKTCILIFEEEQKQKEAEKVEWSLLYDYLIDLHRALNIPPRNIKRLRELKESKNISYKLILDAYRLCEDKVNWFIKTVLNDENNADAINKVITLVINSSLNEVFRNEQLRLRREEEIRNQMNDDPKEERREIIYKKKQSVANNITAFL</sequence>
<comment type="caution">
    <text evidence="1">The sequence shown here is derived from an EMBL/GenBank/DDBJ whole genome shotgun (WGS) entry which is preliminary data.</text>
</comment>
<dbReference type="RefSeq" id="WP_375518220.1">
    <property type="nucleotide sequence ID" value="NZ_JBHIRY010000001.1"/>
</dbReference>
<evidence type="ECO:0000313" key="1">
    <source>
        <dbReference type="EMBL" id="MFB5758968.1"/>
    </source>
</evidence>
<reference evidence="1 2" key="1">
    <citation type="submission" date="2024-09" db="EMBL/GenBank/DDBJ databases">
        <title>Paenibacillus zeirhizospherea sp. nov., isolated from surface of the maize (Zea mays) roots in a horticulture field, Hungary.</title>
        <authorList>
            <person name="Marton D."/>
            <person name="Farkas M."/>
            <person name="Bedics A."/>
            <person name="Toth E."/>
            <person name="Tancsics A."/>
            <person name="Boka K."/>
            <person name="Marati G."/>
            <person name="Kriszt B."/>
            <person name="Cserhati M."/>
        </authorList>
    </citation>
    <scope>NUCLEOTIDE SEQUENCE [LARGE SCALE GENOMIC DNA]</scope>
    <source>
        <strain evidence="1 2">JCM 18446</strain>
    </source>
</reference>
<name>A0ABV5BVC9_9BACL</name>
<keyword evidence="2" id="KW-1185">Reference proteome</keyword>
<evidence type="ECO:0000313" key="2">
    <source>
        <dbReference type="Proteomes" id="UP001580430"/>
    </source>
</evidence>
<protein>
    <recommendedName>
        <fullName evidence="3">Recombinase zinc beta ribbon domain-containing protein</fullName>
    </recommendedName>
</protein>
<gene>
    <name evidence="1" type="ORF">ACE5LO_01045</name>
</gene>
<evidence type="ECO:0008006" key="3">
    <source>
        <dbReference type="Google" id="ProtNLM"/>
    </source>
</evidence>
<proteinExistence type="predicted"/>
<dbReference type="Proteomes" id="UP001580430">
    <property type="component" value="Unassembled WGS sequence"/>
</dbReference>
<accession>A0ABV5BVC9</accession>